<dbReference type="Proteomes" id="UP000076842">
    <property type="component" value="Unassembled WGS sequence"/>
</dbReference>
<evidence type="ECO:0000313" key="2">
    <source>
        <dbReference type="Proteomes" id="UP000076842"/>
    </source>
</evidence>
<sequence>MRMAASLGCSGRTALALPPNHLLLASHACLGTLCLFPCPGGTILSRPALAFDQPCCLPCECVALFGKSRRGALCFG</sequence>
<keyword evidence="2" id="KW-1185">Reference proteome</keyword>
<dbReference type="InParanoid" id="A0A165D939"/>
<protein>
    <submittedName>
        <fullName evidence="1">Uncharacterized protein</fullName>
    </submittedName>
</protein>
<organism evidence="1 2">
    <name type="scientific">Calocera cornea HHB12733</name>
    <dbReference type="NCBI Taxonomy" id="1353952"/>
    <lineage>
        <taxon>Eukaryota</taxon>
        <taxon>Fungi</taxon>
        <taxon>Dikarya</taxon>
        <taxon>Basidiomycota</taxon>
        <taxon>Agaricomycotina</taxon>
        <taxon>Dacrymycetes</taxon>
        <taxon>Dacrymycetales</taxon>
        <taxon>Dacrymycetaceae</taxon>
        <taxon>Calocera</taxon>
    </lineage>
</organism>
<accession>A0A165D939</accession>
<reference evidence="1 2" key="1">
    <citation type="journal article" date="2016" name="Mol. Biol. Evol.">
        <title>Comparative Genomics of Early-Diverging Mushroom-Forming Fungi Provides Insights into the Origins of Lignocellulose Decay Capabilities.</title>
        <authorList>
            <person name="Nagy L.G."/>
            <person name="Riley R."/>
            <person name="Tritt A."/>
            <person name="Adam C."/>
            <person name="Daum C."/>
            <person name="Floudas D."/>
            <person name="Sun H."/>
            <person name="Yadav J.S."/>
            <person name="Pangilinan J."/>
            <person name="Larsson K.H."/>
            <person name="Matsuura K."/>
            <person name="Barry K."/>
            <person name="Labutti K."/>
            <person name="Kuo R."/>
            <person name="Ohm R.A."/>
            <person name="Bhattacharya S.S."/>
            <person name="Shirouzu T."/>
            <person name="Yoshinaga Y."/>
            <person name="Martin F.M."/>
            <person name="Grigoriev I.V."/>
            <person name="Hibbett D.S."/>
        </authorList>
    </citation>
    <scope>NUCLEOTIDE SEQUENCE [LARGE SCALE GENOMIC DNA]</scope>
    <source>
        <strain evidence="1 2">HHB12733</strain>
    </source>
</reference>
<proteinExistence type="predicted"/>
<dbReference type="AlphaFoldDB" id="A0A165D939"/>
<evidence type="ECO:0000313" key="1">
    <source>
        <dbReference type="EMBL" id="KZT52321.1"/>
    </source>
</evidence>
<dbReference type="EMBL" id="KV424070">
    <property type="protein sequence ID" value="KZT52321.1"/>
    <property type="molecule type" value="Genomic_DNA"/>
</dbReference>
<gene>
    <name evidence="1" type="ORF">CALCODRAFT_92954</name>
</gene>
<name>A0A165D939_9BASI</name>